<name>B9FGY8_ORYSJ</name>
<accession>B9FGY8</accession>
<feature type="compositionally biased region" description="Basic and acidic residues" evidence="1">
    <location>
        <begin position="8"/>
        <end position="31"/>
    </location>
</feature>
<dbReference type="EMBL" id="CM000142">
    <property type="protein sequence ID" value="EEE63306.1"/>
    <property type="molecule type" value="Genomic_DNA"/>
</dbReference>
<organism evidence="2">
    <name type="scientific">Oryza sativa subsp. japonica</name>
    <name type="common">Rice</name>
    <dbReference type="NCBI Taxonomy" id="39947"/>
    <lineage>
        <taxon>Eukaryota</taxon>
        <taxon>Viridiplantae</taxon>
        <taxon>Streptophyta</taxon>
        <taxon>Embryophyta</taxon>
        <taxon>Tracheophyta</taxon>
        <taxon>Spermatophyta</taxon>
        <taxon>Magnoliopsida</taxon>
        <taxon>Liliopsida</taxon>
        <taxon>Poales</taxon>
        <taxon>Poaceae</taxon>
        <taxon>BOP clade</taxon>
        <taxon>Oryzoideae</taxon>
        <taxon>Oryzeae</taxon>
        <taxon>Oryzinae</taxon>
        <taxon>Oryza</taxon>
        <taxon>Oryza sativa</taxon>
    </lineage>
</organism>
<dbReference type="AlphaFoldDB" id="B9FGY8"/>
<protein>
    <submittedName>
        <fullName evidence="2">Uncharacterized protein</fullName>
    </submittedName>
</protein>
<evidence type="ECO:0000313" key="2">
    <source>
        <dbReference type="EMBL" id="EEE63306.1"/>
    </source>
</evidence>
<gene>
    <name evidence="2" type="ORF">OsJ_18116</name>
</gene>
<reference evidence="2" key="1">
    <citation type="journal article" date="2005" name="PLoS Biol.">
        <title>The genomes of Oryza sativa: a history of duplications.</title>
        <authorList>
            <person name="Yu J."/>
            <person name="Wang J."/>
            <person name="Lin W."/>
            <person name="Li S."/>
            <person name="Li H."/>
            <person name="Zhou J."/>
            <person name="Ni P."/>
            <person name="Dong W."/>
            <person name="Hu S."/>
            <person name="Zeng C."/>
            <person name="Zhang J."/>
            <person name="Zhang Y."/>
            <person name="Li R."/>
            <person name="Xu Z."/>
            <person name="Li S."/>
            <person name="Li X."/>
            <person name="Zheng H."/>
            <person name="Cong L."/>
            <person name="Lin L."/>
            <person name="Yin J."/>
            <person name="Geng J."/>
            <person name="Li G."/>
            <person name="Shi J."/>
            <person name="Liu J."/>
            <person name="Lv H."/>
            <person name="Li J."/>
            <person name="Wang J."/>
            <person name="Deng Y."/>
            <person name="Ran L."/>
            <person name="Shi X."/>
            <person name="Wang X."/>
            <person name="Wu Q."/>
            <person name="Li C."/>
            <person name="Ren X."/>
            <person name="Wang J."/>
            <person name="Wang X."/>
            <person name="Li D."/>
            <person name="Liu D."/>
            <person name="Zhang X."/>
            <person name="Ji Z."/>
            <person name="Zhao W."/>
            <person name="Sun Y."/>
            <person name="Zhang Z."/>
            <person name="Bao J."/>
            <person name="Han Y."/>
            <person name="Dong L."/>
            <person name="Ji J."/>
            <person name="Chen P."/>
            <person name="Wu S."/>
            <person name="Liu J."/>
            <person name="Xiao Y."/>
            <person name="Bu D."/>
            <person name="Tan J."/>
            <person name="Yang L."/>
            <person name="Ye C."/>
            <person name="Zhang J."/>
            <person name="Xu J."/>
            <person name="Zhou Y."/>
            <person name="Yu Y."/>
            <person name="Zhang B."/>
            <person name="Zhuang S."/>
            <person name="Wei H."/>
            <person name="Liu B."/>
            <person name="Lei M."/>
            <person name="Yu H."/>
            <person name="Li Y."/>
            <person name="Xu H."/>
            <person name="Wei S."/>
            <person name="He X."/>
            <person name="Fang L."/>
            <person name="Zhang Z."/>
            <person name="Zhang Y."/>
            <person name="Huang X."/>
            <person name="Su Z."/>
            <person name="Tong W."/>
            <person name="Li J."/>
            <person name="Tong Z."/>
            <person name="Li S."/>
            <person name="Ye J."/>
            <person name="Wang L."/>
            <person name="Fang L."/>
            <person name="Lei T."/>
            <person name="Chen C."/>
            <person name="Chen H."/>
            <person name="Xu Z."/>
            <person name="Li H."/>
            <person name="Huang H."/>
            <person name="Zhang F."/>
            <person name="Xu H."/>
            <person name="Li N."/>
            <person name="Zhao C."/>
            <person name="Li S."/>
            <person name="Dong L."/>
            <person name="Huang Y."/>
            <person name="Li L."/>
            <person name="Xi Y."/>
            <person name="Qi Q."/>
            <person name="Li W."/>
            <person name="Zhang B."/>
            <person name="Hu W."/>
            <person name="Zhang Y."/>
            <person name="Tian X."/>
            <person name="Jiao Y."/>
            <person name="Liang X."/>
            <person name="Jin J."/>
            <person name="Gao L."/>
            <person name="Zheng W."/>
            <person name="Hao B."/>
            <person name="Liu S."/>
            <person name="Wang W."/>
            <person name="Yuan L."/>
            <person name="Cao M."/>
            <person name="McDermott J."/>
            <person name="Samudrala R."/>
            <person name="Wang J."/>
            <person name="Wong G.K."/>
            <person name="Yang H."/>
        </authorList>
    </citation>
    <scope>NUCLEOTIDE SEQUENCE [LARGE SCALE GENOMIC DNA]</scope>
</reference>
<sequence>MGEICGEAEERPTMEEKSGTTMDGEKGERQCCGDGRGGSVAVADNEVAPL</sequence>
<dbReference type="Proteomes" id="UP000007752">
    <property type="component" value="Chromosome 5"/>
</dbReference>
<evidence type="ECO:0000256" key="1">
    <source>
        <dbReference type="SAM" id="MobiDB-lite"/>
    </source>
</evidence>
<feature type="region of interest" description="Disordered" evidence="1">
    <location>
        <begin position="1"/>
        <end position="50"/>
    </location>
</feature>
<proteinExistence type="predicted"/>
<reference evidence="2" key="2">
    <citation type="submission" date="2008-12" db="EMBL/GenBank/DDBJ databases">
        <title>Improved gene annotation of the rice (Oryza sativa) genomes.</title>
        <authorList>
            <person name="Wang J."/>
            <person name="Li R."/>
            <person name="Fan W."/>
            <person name="Huang Q."/>
            <person name="Zhang J."/>
            <person name="Zhou Y."/>
            <person name="Hu Y."/>
            <person name="Zi S."/>
            <person name="Li J."/>
            <person name="Ni P."/>
            <person name="Zheng H."/>
            <person name="Zhang Y."/>
            <person name="Zhao M."/>
            <person name="Hao Q."/>
            <person name="McDermott J."/>
            <person name="Samudrala R."/>
            <person name="Kristiansen K."/>
            <person name="Wong G.K.-S."/>
        </authorList>
    </citation>
    <scope>NUCLEOTIDE SEQUENCE</scope>
</reference>